<organism evidence="2">
    <name type="scientific">Trypanosoma congolense (strain IL3000)</name>
    <dbReference type="NCBI Taxonomy" id="1068625"/>
    <lineage>
        <taxon>Eukaryota</taxon>
        <taxon>Discoba</taxon>
        <taxon>Euglenozoa</taxon>
        <taxon>Kinetoplastea</taxon>
        <taxon>Metakinetoplastina</taxon>
        <taxon>Trypanosomatida</taxon>
        <taxon>Trypanosomatidae</taxon>
        <taxon>Trypanosoma</taxon>
        <taxon>Nannomonas</taxon>
    </lineage>
</organism>
<dbReference type="EMBL" id="HE575324">
    <property type="protein sequence ID" value="CCC94798.1"/>
    <property type="molecule type" value="Genomic_DNA"/>
</dbReference>
<feature type="compositionally biased region" description="Basic residues" evidence="1">
    <location>
        <begin position="1"/>
        <end position="12"/>
    </location>
</feature>
<reference evidence="2" key="1">
    <citation type="journal article" date="2012" name="Proc. Natl. Acad. Sci. U.S.A.">
        <title>Antigenic diversity is generated by distinct evolutionary mechanisms in African trypanosome species.</title>
        <authorList>
            <person name="Jackson A.P."/>
            <person name="Berry A."/>
            <person name="Aslett M."/>
            <person name="Allison H.C."/>
            <person name="Burton P."/>
            <person name="Vavrova-Anderson J."/>
            <person name="Brown R."/>
            <person name="Browne H."/>
            <person name="Corton N."/>
            <person name="Hauser H."/>
            <person name="Gamble J."/>
            <person name="Gilderthorp R."/>
            <person name="Marcello L."/>
            <person name="McQuillan J."/>
            <person name="Otto T.D."/>
            <person name="Quail M.A."/>
            <person name="Sanders M.J."/>
            <person name="van Tonder A."/>
            <person name="Ginger M.L."/>
            <person name="Field M.C."/>
            <person name="Barry J.D."/>
            <person name="Hertz-Fowler C."/>
            <person name="Berriman M."/>
        </authorList>
    </citation>
    <scope>NUCLEOTIDE SEQUENCE</scope>
    <source>
        <strain evidence="2">IL3000</strain>
    </source>
</reference>
<protein>
    <submittedName>
        <fullName evidence="2">Uncharacterized protein</fullName>
    </submittedName>
</protein>
<feature type="region of interest" description="Disordered" evidence="1">
    <location>
        <begin position="84"/>
        <end position="105"/>
    </location>
</feature>
<name>G0UZH9_TRYCI</name>
<evidence type="ECO:0000313" key="2">
    <source>
        <dbReference type="EMBL" id="CCC94798.1"/>
    </source>
</evidence>
<evidence type="ECO:0000256" key="1">
    <source>
        <dbReference type="SAM" id="MobiDB-lite"/>
    </source>
</evidence>
<gene>
    <name evidence="2" type="ORF">TCIL3000_11_1830</name>
</gene>
<dbReference type="AlphaFoldDB" id="G0UZH9"/>
<accession>G0UZH9</accession>
<proteinExistence type="predicted"/>
<sequence length="105" mass="12145">MARRRATNRNARRSAATGKTTGVNRAKAMEKIFFSPTNSSFPVFFPRFSSCCAPLLYTHTERGKSKCLQNRSFLFQRKILHQHTRPYTPANTSHKKGIPEKTWRE</sequence>
<feature type="region of interest" description="Disordered" evidence="1">
    <location>
        <begin position="1"/>
        <end position="23"/>
    </location>
</feature>